<dbReference type="EMBL" id="JBHTKB010000001">
    <property type="protein sequence ID" value="MFD0912247.1"/>
    <property type="molecule type" value="Genomic_DNA"/>
</dbReference>
<name>A0ABW3F3V1_9PROT</name>
<keyword evidence="3" id="KW-1185">Reference proteome</keyword>
<protein>
    <submittedName>
        <fullName evidence="2">Uncharacterized protein</fullName>
    </submittedName>
</protein>
<dbReference type="RefSeq" id="WP_379055002.1">
    <property type="nucleotide sequence ID" value="NZ_JBHTKB010000001.1"/>
</dbReference>
<dbReference type="Proteomes" id="UP001597128">
    <property type="component" value="Unassembled WGS sequence"/>
</dbReference>
<comment type="caution">
    <text evidence="2">The sequence shown here is derived from an EMBL/GenBank/DDBJ whole genome shotgun (WGS) entry which is preliminary data.</text>
</comment>
<organism evidence="2 3">
    <name type="scientific">Methylophilus luteus</name>
    <dbReference type="NCBI Taxonomy" id="640108"/>
    <lineage>
        <taxon>Bacteria</taxon>
        <taxon>Pseudomonadati</taxon>
        <taxon>Pseudomonadota</taxon>
        <taxon>Betaproteobacteria</taxon>
        <taxon>Nitrosomonadales</taxon>
        <taxon>Methylophilaceae</taxon>
        <taxon>Methylophilus</taxon>
    </lineage>
</organism>
<gene>
    <name evidence="2" type="ORF">ACFQ1Z_01680</name>
</gene>
<accession>A0ABW3F3V1</accession>
<proteinExistence type="predicted"/>
<sequence length="89" mass="9914">MRNVYAAVLMVFGLVAVLPVHAQDEEVAVETKVHHQQFLSKRPYQAPVVVANKADAEQGWVGASMTAGQEQKEKHLQLLRMHSIGKRPL</sequence>
<keyword evidence="1" id="KW-0732">Signal</keyword>
<evidence type="ECO:0000256" key="1">
    <source>
        <dbReference type="SAM" id="SignalP"/>
    </source>
</evidence>
<feature type="signal peptide" evidence="1">
    <location>
        <begin position="1"/>
        <end position="22"/>
    </location>
</feature>
<feature type="chain" id="PRO_5045536303" evidence="1">
    <location>
        <begin position="23"/>
        <end position="89"/>
    </location>
</feature>
<reference evidence="3" key="1">
    <citation type="journal article" date="2019" name="Int. J. Syst. Evol. Microbiol.">
        <title>The Global Catalogue of Microorganisms (GCM) 10K type strain sequencing project: providing services to taxonomists for standard genome sequencing and annotation.</title>
        <authorList>
            <consortium name="The Broad Institute Genomics Platform"/>
            <consortium name="The Broad Institute Genome Sequencing Center for Infectious Disease"/>
            <person name="Wu L."/>
            <person name="Ma J."/>
        </authorList>
    </citation>
    <scope>NUCLEOTIDE SEQUENCE [LARGE SCALE GENOMIC DNA]</scope>
    <source>
        <strain evidence="3">CCUG 58412</strain>
    </source>
</reference>
<evidence type="ECO:0000313" key="2">
    <source>
        <dbReference type="EMBL" id="MFD0912247.1"/>
    </source>
</evidence>
<evidence type="ECO:0000313" key="3">
    <source>
        <dbReference type="Proteomes" id="UP001597128"/>
    </source>
</evidence>